<dbReference type="PROSITE" id="PS00726">
    <property type="entry name" value="AP_NUCLEASE_F1_1"/>
    <property type="match status" value="1"/>
</dbReference>
<gene>
    <name evidence="7" type="ORF">METZ01_LOCUS635</name>
</gene>
<protein>
    <recommendedName>
        <fullName evidence="6">Endonuclease/exonuclease/phosphatase domain-containing protein</fullName>
    </recommendedName>
</protein>
<proteinExistence type="inferred from homology"/>
<dbReference type="InterPro" id="IPR005135">
    <property type="entry name" value="Endo/exonuclease/phosphatase"/>
</dbReference>
<keyword evidence="4" id="KW-0378">Hydrolase</keyword>
<evidence type="ECO:0000256" key="3">
    <source>
        <dbReference type="ARBA" id="ARBA00022723"/>
    </source>
</evidence>
<dbReference type="GO" id="GO:0008311">
    <property type="term" value="F:double-stranded DNA 3'-5' DNA exonuclease activity"/>
    <property type="evidence" value="ECO:0007669"/>
    <property type="project" value="InterPro"/>
</dbReference>
<dbReference type="SUPFAM" id="SSF56219">
    <property type="entry name" value="DNase I-like"/>
    <property type="match status" value="1"/>
</dbReference>
<dbReference type="InterPro" id="IPR020847">
    <property type="entry name" value="AP_endonuclease_F1_BS"/>
</dbReference>
<reference evidence="7" key="1">
    <citation type="submission" date="2018-05" db="EMBL/GenBank/DDBJ databases">
        <authorList>
            <person name="Lanie J.A."/>
            <person name="Ng W.-L."/>
            <person name="Kazmierczak K.M."/>
            <person name="Andrzejewski T.M."/>
            <person name="Davidsen T.M."/>
            <person name="Wayne K.J."/>
            <person name="Tettelin H."/>
            <person name="Glass J.I."/>
            <person name="Rusch D."/>
            <person name="Podicherti R."/>
            <person name="Tsui H.-C.T."/>
            <person name="Winkler M.E."/>
        </authorList>
    </citation>
    <scope>NUCLEOTIDE SEQUENCE</scope>
</reference>
<dbReference type="EMBL" id="UINC01000034">
    <property type="protein sequence ID" value="SUZ47781.1"/>
    <property type="molecule type" value="Genomic_DNA"/>
</dbReference>
<evidence type="ECO:0000259" key="6">
    <source>
        <dbReference type="Pfam" id="PF03372"/>
    </source>
</evidence>
<sequence length="254" mass="29936">MDMLKKIVKRFKPDILCLQETKCPNDLFPHQDFYDMGFRYSFAYGIKGYNGVSIASKINSTKNNKKKFCNKDDGRHISVNLSYRNKVITVHNFYVPAGGDIPDPNINEKFKHKLDFLDEATNWFSKKSGKDKSLIALVGDINIAPDIMDVWSHKQLTNIVSHTKIERIKMELFKRSFNFEDAIRNIYGYEKKIYSWWSYRARDWKKSNRGRRLDHIWTSKKLNEYLVNANIIENARGWKRPSDHVPMVADFKIK</sequence>
<name>A0A381MZN0_9ZZZZ</name>
<dbReference type="InterPro" id="IPR036691">
    <property type="entry name" value="Endo/exonu/phosph_ase_sf"/>
</dbReference>
<keyword evidence="3" id="KW-0479">Metal-binding</keyword>
<evidence type="ECO:0000313" key="7">
    <source>
        <dbReference type="EMBL" id="SUZ47781.1"/>
    </source>
</evidence>
<feature type="domain" description="Endonuclease/exonuclease/phosphatase" evidence="6">
    <location>
        <begin position="3"/>
        <end position="244"/>
    </location>
</feature>
<evidence type="ECO:0000256" key="2">
    <source>
        <dbReference type="ARBA" id="ARBA00007092"/>
    </source>
</evidence>
<dbReference type="AlphaFoldDB" id="A0A381MZN0"/>
<dbReference type="GO" id="GO:0003677">
    <property type="term" value="F:DNA binding"/>
    <property type="evidence" value="ECO:0007669"/>
    <property type="project" value="InterPro"/>
</dbReference>
<dbReference type="GO" id="GO:0004519">
    <property type="term" value="F:endonuclease activity"/>
    <property type="evidence" value="ECO:0007669"/>
    <property type="project" value="InterPro"/>
</dbReference>
<keyword evidence="5" id="KW-0460">Magnesium</keyword>
<dbReference type="PROSITE" id="PS51435">
    <property type="entry name" value="AP_NUCLEASE_F1_4"/>
    <property type="match status" value="1"/>
</dbReference>
<comment type="similarity">
    <text evidence="2">Belongs to the DNA repair enzymes AP/ExoA family.</text>
</comment>
<dbReference type="InterPro" id="IPR004808">
    <property type="entry name" value="AP_endonuc_1"/>
</dbReference>
<dbReference type="NCBIfam" id="TIGR00633">
    <property type="entry name" value="xth"/>
    <property type="match status" value="1"/>
</dbReference>
<evidence type="ECO:0000256" key="1">
    <source>
        <dbReference type="ARBA" id="ARBA00001946"/>
    </source>
</evidence>
<comment type="cofactor">
    <cofactor evidence="1">
        <name>Mg(2+)</name>
        <dbReference type="ChEBI" id="CHEBI:18420"/>
    </cofactor>
</comment>
<dbReference type="PANTHER" id="PTHR43250:SF2">
    <property type="entry name" value="EXODEOXYRIBONUCLEASE III"/>
    <property type="match status" value="1"/>
</dbReference>
<dbReference type="GO" id="GO:0006281">
    <property type="term" value="P:DNA repair"/>
    <property type="evidence" value="ECO:0007669"/>
    <property type="project" value="InterPro"/>
</dbReference>
<dbReference type="PANTHER" id="PTHR43250">
    <property type="entry name" value="EXODEOXYRIBONUCLEASE III"/>
    <property type="match status" value="1"/>
</dbReference>
<accession>A0A381MZN0</accession>
<evidence type="ECO:0000256" key="5">
    <source>
        <dbReference type="ARBA" id="ARBA00022842"/>
    </source>
</evidence>
<dbReference type="Gene3D" id="3.60.10.10">
    <property type="entry name" value="Endonuclease/exonuclease/phosphatase"/>
    <property type="match status" value="1"/>
</dbReference>
<evidence type="ECO:0000256" key="4">
    <source>
        <dbReference type="ARBA" id="ARBA00022801"/>
    </source>
</evidence>
<organism evidence="7">
    <name type="scientific">marine metagenome</name>
    <dbReference type="NCBI Taxonomy" id="408172"/>
    <lineage>
        <taxon>unclassified sequences</taxon>
        <taxon>metagenomes</taxon>
        <taxon>ecological metagenomes</taxon>
    </lineage>
</organism>
<dbReference type="InterPro" id="IPR037493">
    <property type="entry name" value="ExoIII-like"/>
</dbReference>
<dbReference type="GO" id="GO:0046872">
    <property type="term" value="F:metal ion binding"/>
    <property type="evidence" value="ECO:0007669"/>
    <property type="project" value="UniProtKB-KW"/>
</dbReference>
<dbReference type="Pfam" id="PF03372">
    <property type="entry name" value="Exo_endo_phos"/>
    <property type="match status" value="1"/>
</dbReference>